<dbReference type="InterPro" id="IPR051014">
    <property type="entry name" value="Cation_Transport_ATPase_IB"/>
</dbReference>
<dbReference type="InterPro" id="IPR023214">
    <property type="entry name" value="HAD_sf"/>
</dbReference>
<sequence>MEKENKVKLVRIVLSAVLLAAAWALERCTALPMWQLLLVYMVPYLVAGYDVLLESGENIAHGEVFDEDFLMAVATMGALAIGFLPGAENQFPEAVFVMIFFQVGELFEDIAEGRSRRSIAQLMDLRPDTAHVVRSGRELTVAPGEVQVGETLVVKPGEKVPVDGVVLEGRSSLDTVALTGESVPRSVAEGDTVVSGCVNLTGVLKVRAAKAYGESTASKILELVENASSHKSHSESFIARFARVYTPVVVGLALLLAVVPSVVTGQWATWVYRGLVFLVVSCPCALVISVPLTFFSGIGGASRLGVLVKGANYLEALARVGIVVFDKTGTLTKGTFEVTAVHPDKIDERQLLHLAAHVERYSNHPIALSLRNAYPDEADGCKVDDVQEMPGLGVHAMVNGETVNVGNEKLMASLGIEVCHCDKCKSGAGTVIHVAIGNRYAGHIVISDRVKDDAALAVARLKQAGVKKTVMLTGDYEQVGAAVARQLGLDEYHAQLMPADKVAQVERLLASKTGHDTLAMVGDGINDAPVLARADLGIAMGAMGSDAAIEAADVVLMDDKPSKIAVGIQVAKRTLRIARENVVFSIGVKAVILLLAALGMAGMALAVFGDVGVLVLAVLNATRALHTGGHAMPAARRRRRG</sequence>
<dbReference type="Pfam" id="PF00122">
    <property type="entry name" value="E1-E2_ATPase"/>
    <property type="match status" value="1"/>
</dbReference>
<proteinExistence type="inferred from homology"/>
<dbReference type="PROSITE" id="PS00154">
    <property type="entry name" value="ATPASE_E1_E2"/>
    <property type="match status" value="1"/>
</dbReference>
<organism evidence="12 13">
    <name type="scientific">Sodaliphilus pleomorphus</name>
    <dbReference type="NCBI Taxonomy" id="2606626"/>
    <lineage>
        <taxon>Bacteria</taxon>
        <taxon>Pseudomonadati</taxon>
        <taxon>Bacteroidota</taxon>
        <taxon>Bacteroidia</taxon>
        <taxon>Bacteroidales</taxon>
        <taxon>Muribaculaceae</taxon>
        <taxon>Sodaliphilus</taxon>
    </lineage>
</organism>
<dbReference type="SFLD" id="SFLDF00027">
    <property type="entry name" value="p-type_atpase"/>
    <property type="match status" value="1"/>
</dbReference>
<dbReference type="GO" id="GO:0015086">
    <property type="term" value="F:cadmium ion transmembrane transporter activity"/>
    <property type="evidence" value="ECO:0007669"/>
    <property type="project" value="TreeGrafter"/>
</dbReference>
<protein>
    <recommendedName>
        <fullName evidence="8">P-type Zn(2+) transporter</fullName>
        <ecNumber evidence="8">7.2.2.12</ecNumber>
    </recommendedName>
</protein>
<evidence type="ECO:0000313" key="13">
    <source>
        <dbReference type="Proteomes" id="UP000483362"/>
    </source>
</evidence>
<dbReference type="InterPro" id="IPR001757">
    <property type="entry name" value="P_typ_ATPase"/>
</dbReference>
<evidence type="ECO:0000256" key="2">
    <source>
        <dbReference type="ARBA" id="ARBA00006024"/>
    </source>
</evidence>
<keyword evidence="6 10" id="KW-1133">Transmembrane helix</keyword>
<dbReference type="AlphaFoldDB" id="A0A6L5XD70"/>
<dbReference type="InterPro" id="IPR059000">
    <property type="entry name" value="ATPase_P-type_domA"/>
</dbReference>
<dbReference type="GO" id="GO:0016463">
    <property type="term" value="F:P-type zinc transporter activity"/>
    <property type="evidence" value="ECO:0007669"/>
    <property type="project" value="UniProtKB-EC"/>
</dbReference>
<dbReference type="NCBIfam" id="TIGR01525">
    <property type="entry name" value="ATPase-IB_hvy"/>
    <property type="match status" value="1"/>
</dbReference>
<evidence type="ECO:0000256" key="7">
    <source>
        <dbReference type="ARBA" id="ARBA00023136"/>
    </source>
</evidence>
<dbReference type="InterPro" id="IPR036412">
    <property type="entry name" value="HAD-like_sf"/>
</dbReference>
<feature type="transmembrane region" description="Helical" evidence="10">
    <location>
        <begin position="244"/>
        <end position="263"/>
    </location>
</feature>
<keyword evidence="4 10" id="KW-0479">Metal-binding</keyword>
<evidence type="ECO:0000256" key="6">
    <source>
        <dbReference type="ARBA" id="ARBA00022989"/>
    </source>
</evidence>
<comment type="similarity">
    <text evidence="2 10">Belongs to the cation transport ATPase (P-type) (TC 3.A.3) family. Type IB subfamily.</text>
</comment>
<reference evidence="12 13" key="1">
    <citation type="submission" date="2019-08" db="EMBL/GenBank/DDBJ databases">
        <title>In-depth cultivation of the pig gut microbiome towards novel bacterial diversity and tailored functional studies.</title>
        <authorList>
            <person name="Wylensek D."/>
            <person name="Hitch T.C.A."/>
            <person name="Clavel T."/>
        </authorList>
    </citation>
    <scope>NUCLEOTIDE SEQUENCE [LARGE SCALE GENOMIC DNA]</scope>
    <source>
        <strain evidence="12 13">Oil-RF-744-WCA-WT-10</strain>
    </source>
</reference>
<dbReference type="SFLD" id="SFLDG00002">
    <property type="entry name" value="C1.7:_P-type_atpase_like"/>
    <property type="match status" value="1"/>
</dbReference>
<dbReference type="SUPFAM" id="SSF81653">
    <property type="entry name" value="Calcium ATPase, transduction domain A"/>
    <property type="match status" value="1"/>
</dbReference>
<keyword evidence="5" id="KW-1278">Translocase</keyword>
<keyword evidence="10" id="KW-1003">Cell membrane</keyword>
<dbReference type="SUPFAM" id="SSF56784">
    <property type="entry name" value="HAD-like"/>
    <property type="match status" value="1"/>
</dbReference>
<feature type="transmembrane region" description="Helical" evidence="10">
    <location>
        <begin position="34"/>
        <end position="52"/>
    </location>
</feature>
<dbReference type="Proteomes" id="UP000483362">
    <property type="component" value="Unassembled WGS sequence"/>
</dbReference>
<comment type="caution">
    <text evidence="10">Lacks conserved residue(s) required for the propagation of feature annotation.</text>
</comment>
<dbReference type="InterPro" id="IPR027256">
    <property type="entry name" value="P-typ_ATPase_IB"/>
</dbReference>
<dbReference type="NCBIfam" id="TIGR01512">
    <property type="entry name" value="ATPase-IB2_Cd"/>
    <property type="match status" value="1"/>
</dbReference>
<dbReference type="PANTHER" id="PTHR48085:SF5">
    <property type="entry name" value="CADMIUM_ZINC-TRANSPORTING ATPASE HMA4-RELATED"/>
    <property type="match status" value="1"/>
</dbReference>
<evidence type="ECO:0000313" key="12">
    <source>
        <dbReference type="EMBL" id="MSS17036.1"/>
    </source>
</evidence>
<evidence type="ECO:0000259" key="11">
    <source>
        <dbReference type="Pfam" id="PF00122"/>
    </source>
</evidence>
<dbReference type="SFLD" id="SFLDS00003">
    <property type="entry name" value="Haloacid_Dehalogenase"/>
    <property type="match status" value="1"/>
</dbReference>
<dbReference type="Gene3D" id="2.70.150.10">
    <property type="entry name" value="Calcium-transporting ATPase, cytoplasmic transduction domain A"/>
    <property type="match status" value="1"/>
</dbReference>
<gene>
    <name evidence="12" type="primary">cadA</name>
    <name evidence="12" type="ORF">FYJ29_04555</name>
</gene>
<evidence type="ECO:0000256" key="9">
    <source>
        <dbReference type="ARBA" id="ARBA00047308"/>
    </source>
</evidence>
<keyword evidence="3 10" id="KW-0812">Transmembrane</keyword>
<dbReference type="GO" id="GO:0046872">
    <property type="term" value="F:metal ion binding"/>
    <property type="evidence" value="ECO:0007669"/>
    <property type="project" value="UniProtKB-KW"/>
</dbReference>
<keyword evidence="10" id="KW-0547">Nucleotide-binding</keyword>
<comment type="catalytic activity">
    <reaction evidence="9">
        <text>Zn(2+)(in) + ATP + H2O = Zn(2+)(out) + ADP + phosphate + H(+)</text>
        <dbReference type="Rhea" id="RHEA:20621"/>
        <dbReference type="ChEBI" id="CHEBI:15377"/>
        <dbReference type="ChEBI" id="CHEBI:15378"/>
        <dbReference type="ChEBI" id="CHEBI:29105"/>
        <dbReference type="ChEBI" id="CHEBI:30616"/>
        <dbReference type="ChEBI" id="CHEBI:43474"/>
        <dbReference type="ChEBI" id="CHEBI:456216"/>
        <dbReference type="EC" id="7.2.2.12"/>
    </reaction>
</comment>
<evidence type="ECO:0000256" key="10">
    <source>
        <dbReference type="RuleBase" id="RU362081"/>
    </source>
</evidence>
<dbReference type="GO" id="GO:0016887">
    <property type="term" value="F:ATP hydrolysis activity"/>
    <property type="evidence" value="ECO:0007669"/>
    <property type="project" value="InterPro"/>
</dbReference>
<evidence type="ECO:0000256" key="1">
    <source>
        <dbReference type="ARBA" id="ARBA00004370"/>
    </source>
</evidence>
<evidence type="ECO:0000256" key="4">
    <source>
        <dbReference type="ARBA" id="ARBA00022723"/>
    </source>
</evidence>
<keyword evidence="7 10" id="KW-0472">Membrane</keyword>
<keyword evidence="10" id="KW-0067">ATP-binding</keyword>
<dbReference type="GO" id="GO:0005524">
    <property type="term" value="F:ATP binding"/>
    <property type="evidence" value="ECO:0007669"/>
    <property type="project" value="UniProtKB-UniRule"/>
</dbReference>
<dbReference type="Gene3D" id="3.40.1110.10">
    <property type="entry name" value="Calcium-transporting ATPase, cytoplasmic domain N"/>
    <property type="match status" value="1"/>
</dbReference>
<dbReference type="EC" id="7.2.2.12" evidence="8"/>
<dbReference type="EMBL" id="VULT01000005">
    <property type="protein sequence ID" value="MSS17036.1"/>
    <property type="molecule type" value="Genomic_DNA"/>
</dbReference>
<evidence type="ECO:0000256" key="5">
    <source>
        <dbReference type="ARBA" id="ARBA00022967"/>
    </source>
</evidence>
<accession>A0A6L5XD70</accession>
<keyword evidence="13" id="KW-1185">Reference proteome</keyword>
<dbReference type="InterPro" id="IPR008250">
    <property type="entry name" value="ATPase_P-typ_transduc_dom_A_sf"/>
</dbReference>
<keyword evidence="12" id="KW-0378">Hydrolase</keyword>
<evidence type="ECO:0000256" key="3">
    <source>
        <dbReference type="ARBA" id="ARBA00022692"/>
    </source>
</evidence>
<dbReference type="InterPro" id="IPR023298">
    <property type="entry name" value="ATPase_P-typ_TM_dom_sf"/>
</dbReference>
<dbReference type="FunFam" id="2.70.150.10:FF:000002">
    <property type="entry name" value="Copper-transporting ATPase 1, putative"/>
    <property type="match status" value="1"/>
</dbReference>
<comment type="subcellular location">
    <subcellularLocation>
        <location evidence="10">Cell membrane</location>
    </subcellularLocation>
    <subcellularLocation>
        <location evidence="1">Membrane</location>
    </subcellularLocation>
</comment>
<comment type="caution">
    <text evidence="12">The sequence shown here is derived from an EMBL/GenBank/DDBJ whole genome shotgun (WGS) entry which is preliminary data.</text>
</comment>
<dbReference type="RefSeq" id="WP_154327563.1">
    <property type="nucleotide sequence ID" value="NZ_CP045696.1"/>
</dbReference>
<feature type="domain" description="P-type ATPase A" evidence="11">
    <location>
        <begin position="125"/>
        <end position="225"/>
    </location>
</feature>
<dbReference type="InterPro" id="IPR044492">
    <property type="entry name" value="P_typ_ATPase_HD_dom"/>
</dbReference>
<dbReference type="InterPro" id="IPR018303">
    <property type="entry name" value="ATPase_P-typ_P_site"/>
</dbReference>
<dbReference type="PRINTS" id="PR00119">
    <property type="entry name" value="CATATPASE"/>
</dbReference>
<name>A0A6L5XD70_9BACT</name>
<dbReference type="PANTHER" id="PTHR48085">
    <property type="entry name" value="CADMIUM/ZINC-TRANSPORTING ATPASE HMA2-RELATED"/>
    <property type="match status" value="1"/>
</dbReference>
<dbReference type="SUPFAM" id="SSF81665">
    <property type="entry name" value="Calcium ATPase, transmembrane domain M"/>
    <property type="match status" value="1"/>
</dbReference>
<dbReference type="Pfam" id="PF00702">
    <property type="entry name" value="Hydrolase"/>
    <property type="match status" value="1"/>
</dbReference>
<feature type="transmembrane region" description="Helical" evidence="10">
    <location>
        <begin position="582"/>
        <end position="605"/>
    </location>
</feature>
<evidence type="ECO:0000256" key="8">
    <source>
        <dbReference type="ARBA" id="ARBA00039097"/>
    </source>
</evidence>
<dbReference type="NCBIfam" id="TIGR01494">
    <property type="entry name" value="ATPase_P-type"/>
    <property type="match status" value="1"/>
</dbReference>
<dbReference type="GO" id="GO:0005886">
    <property type="term" value="C:plasma membrane"/>
    <property type="evidence" value="ECO:0007669"/>
    <property type="project" value="UniProtKB-SubCell"/>
</dbReference>
<dbReference type="Gene3D" id="3.40.50.1000">
    <property type="entry name" value="HAD superfamily/HAD-like"/>
    <property type="match status" value="1"/>
</dbReference>
<dbReference type="InterPro" id="IPR023299">
    <property type="entry name" value="ATPase_P-typ_cyto_dom_N"/>
</dbReference>